<name>A0A6N2T446_9BACT</name>
<dbReference type="Pfam" id="PF17278">
    <property type="entry name" value="DUF5343"/>
    <property type="match status" value="1"/>
</dbReference>
<dbReference type="RefSeq" id="WP_102722128.1">
    <property type="nucleotide sequence ID" value="NZ_CACRSS010000004.1"/>
</dbReference>
<gene>
    <name evidence="1" type="ORF">AMLFYP55_02381</name>
</gene>
<reference evidence="1" key="1">
    <citation type="submission" date="2019-11" db="EMBL/GenBank/DDBJ databases">
        <authorList>
            <person name="Feng L."/>
        </authorList>
    </citation>
    <scope>NUCLEOTIDE SEQUENCE</scope>
    <source>
        <strain evidence="1">AMuciniphilaLFYP55</strain>
    </source>
</reference>
<protein>
    <recommendedName>
        <fullName evidence="2">DUF5343 domain-containing protein</fullName>
    </recommendedName>
</protein>
<dbReference type="EMBL" id="CACRSS010000004">
    <property type="protein sequence ID" value="VYS98850.1"/>
    <property type="molecule type" value="Genomic_DNA"/>
</dbReference>
<organism evidence="1">
    <name type="scientific">Akkermansia muciniphila</name>
    <dbReference type="NCBI Taxonomy" id="239935"/>
    <lineage>
        <taxon>Bacteria</taxon>
        <taxon>Pseudomonadati</taxon>
        <taxon>Verrucomicrobiota</taxon>
        <taxon>Verrucomicrobiia</taxon>
        <taxon>Verrucomicrobiales</taxon>
        <taxon>Akkermansiaceae</taxon>
        <taxon>Akkermansia</taxon>
    </lineage>
</organism>
<accession>A0A6N2T446</accession>
<dbReference type="AlphaFoldDB" id="A0A6N2T446"/>
<dbReference type="InterPro" id="IPR035235">
    <property type="entry name" value="DUF5343"/>
</dbReference>
<sequence>MALTTSYLSSTKNLESIFNSIIGAKAPERFTTKFLEDLGFKSSTDRLIIGMLKALGLLNESGQPTQRYYDFLDQTQSKKIIAIGIQEAYEDLFNLKKDAQSMSNDEIKNKLRTLTQGQKGDRVIEMMSTTFRALCGYADWTPTISQIKIPSKQKHIEKHEANIEGNISVQQDPKINQISEPSTKMNLHYNIQIHLPETSNMAVYDAIFQSLKKHLF</sequence>
<proteinExistence type="predicted"/>
<dbReference type="OrthoDB" id="5186897at2"/>
<evidence type="ECO:0000313" key="1">
    <source>
        <dbReference type="EMBL" id="VYS98850.1"/>
    </source>
</evidence>
<evidence type="ECO:0008006" key="2">
    <source>
        <dbReference type="Google" id="ProtNLM"/>
    </source>
</evidence>